<evidence type="ECO:0000256" key="1">
    <source>
        <dbReference type="SAM" id="MobiDB-lite"/>
    </source>
</evidence>
<organism evidence="2 3">
    <name type="scientific">Rhodovulum sulfidophilum</name>
    <name type="common">Rhodobacter sulfidophilus</name>
    <dbReference type="NCBI Taxonomy" id="35806"/>
    <lineage>
        <taxon>Bacteria</taxon>
        <taxon>Pseudomonadati</taxon>
        <taxon>Pseudomonadota</taxon>
        <taxon>Alphaproteobacteria</taxon>
        <taxon>Rhodobacterales</taxon>
        <taxon>Paracoccaceae</taxon>
        <taxon>Rhodovulum</taxon>
    </lineage>
</organism>
<protein>
    <submittedName>
        <fullName evidence="2">Uncharacterized protein</fullName>
    </submittedName>
</protein>
<dbReference type="KEGG" id="rsu:NHU_01814"/>
<evidence type="ECO:0000313" key="3">
    <source>
        <dbReference type="Proteomes" id="UP000064912"/>
    </source>
</evidence>
<dbReference type="AlphaFoldDB" id="A0A0D6B2Q3"/>
<evidence type="ECO:0000313" key="2">
    <source>
        <dbReference type="EMBL" id="BAQ68969.1"/>
    </source>
</evidence>
<accession>A0A0D6B2Q3</accession>
<dbReference type="Proteomes" id="UP000064912">
    <property type="component" value="Chromosome"/>
</dbReference>
<proteinExistence type="predicted"/>
<feature type="compositionally biased region" description="Basic and acidic residues" evidence="1">
    <location>
        <begin position="93"/>
        <end position="109"/>
    </location>
</feature>
<dbReference type="EMBL" id="AP014800">
    <property type="protein sequence ID" value="BAQ68969.1"/>
    <property type="molecule type" value="Genomic_DNA"/>
</dbReference>
<reference evidence="2 3" key="1">
    <citation type="submission" date="2015-02" db="EMBL/GenBank/DDBJ databases">
        <title>Genome sequene of Rhodovulum sulfidophilum DSM 2351.</title>
        <authorList>
            <person name="Nagao N."/>
        </authorList>
    </citation>
    <scope>NUCLEOTIDE SEQUENCE [LARGE SCALE GENOMIC DNA]</scope>
    <source>
        <strain evidence="2 3">DSM 2351</strain>
    </source>
</reference>
<feature type="region of interest" description="Disordered" evidence="1">
    <location>
        <begin position="26"/>
        <end position="109"/>
    </location>
</feature>
<gene>
    <name evidence="2" type="ORF">NHU_01814</name>
</gene>
<name>A0A0D6B2Q3_RHOSU</name>
<sequence>MGGDSADPELTDPELTDLEMAEVADAPAPHIEPPGLETCRSFGTRDGQARPLILPSAAPSHKASPKCKRGDETGNDAGSGNEIRGHLGGRSGAHQECRRKDQARGRARL</sequence>